<evidence type="ECO:0000313" key="3">
    <source>
        <dbReference type="Proteomes" id="UP000722791"/>
    </source>
</evidence>
<feature type="compositionally biased region" description="Pro residues" evidence="1">
    <location>
        <begin position="34"/>
        <end position="43"/>
    </location>
</feature>
<feature type="compositionally biased region" description="Polar residues" evidence="1">
    <location>
        <begin position="115"/>
        <end position="128"/>
    </location>
</feature>
<dbReference type="Proteomes" id="UP000722791">
    <property type="component" value="Unassembled WGS sequence"/>
</dbReference>
<reference evidence="2" key="1">
    <citation type="journal article" date="2021" name="Proc. Natl. Acad. Sci. U.S.A.">
        <title>Three genomes in the algal genus Volvox reveal the fate of a haploid sex-determining region after a transition to homothallism.</title>
        <authorList>
            <person name="Yamamoto K."/>
            <person name="Hamaji T."/>
            <person name="Kawai-Toyooka H."/>
            <person name="Matsuzaki R."/>
            <person name="Takahashi F."/>
            <person name="Nishimura Y."/>
            <person name="Kawachi M."/>
            <person name="Noguchi H."/>
            <person name="Minakuchi Y."/>
            <person name="Umen J.G."/>
            <person name="Toyoda A."/>
            <person name="Nozaki H."/>
        </authorList>
    </citation>
    <scope>NUCLEOTIDE SEQUENCE</scope>
    <source>
        <strain evidence="2">NIES-3785</strain>
    </source>
</reference>
<accession>A0A8J4D861</accession>
<dbReference type="AlphaFoldDB" id="A0A8J4D861"/>
<feature type="region of interest" description="Disordered" evidence="1">
    <location>
        <begin position="63"/>
        <end position="132"/>
    </location>
</feature>
<feature type="region of interest" description="Disordered" evidence="1">
    <location>
        <begin position="21"/>
        <end position="51"/>
    </location>
</feature>
<sequence length="157" mass="16527">MKFPGIPGADPTLLRAFSQNSKNFRAPSGVKYPTPLPNAPPSLEPNHFTRRPYTLSASSVKIFGSPASSSRGPGSSSSNRNANIPLPHTAVTTSPRPQRRRKAIGRPSMVESPTVAKSRSFNPKSGSRTEPAALVEAASSSYLLYATSTGTSGCVAK</sequence>
<feature type="compositionally biased region" description="Low complexity" evidence="1">
    <location>
        <begin position="65"/>
        <end position="82"/>
    </location>
</feature>
<evidence type="ECO:0000256" key="1">
    <source>
        <dbReference type="SAM" id="MobiDB-lite"/>
    </source>
</evidence>
<evidence type="ECO:0000313" key="2">
    <source>
        <dbReference type="EMBL" id="GIL97636.1"/>
    </source>
</evidence>
<organism evidence="2 3">
    <name type="scientific">Volvox reticuliferus</name>
    <dbReference type="NCBI Taxonomy" id="1737510"/>
    <lineage>
        <taxon>Eukaryota</taxon>
        <taxon>Viridiplantae</taxon>
        <taxon>Chlorophyta</taxon>
        <taxon>core chlorophytes</taxon>
        <taxon>Chlorophyceae</taxon>
        <taxon>CS clade</taxon>
        <taxon>Chlamydomonadales</taxon>
        <taxon>Volvocaceae</taxon>
        <taxon>Volvox</taxon>
    </lineage>
</organism>
<comment type="caution">
    <text evidence="2">The sequence shown here is derived from an EMBL/GenBank/DDBJ whole genome shotgun (WGS) entry which is preliminary data.</text>
</comment>
<proteinExistence type="predicted"/>
<dbReference type="EMBL" id="BNCQ01000004">
    <property type="protein sequence ID" value="GIL97636.1"/>
    <property type="molecule type" value="Genomic_DNA"/>
</dbReference>
<protein>
    <submittedName>
        <fullName evidence="2">Uncharacterized protein</fullName>
    </submittedName>
</protein>
<gene>
    <name evidence="2" type="ORF">Vretimale_3228</name>
</gene>
<name>A0A8J4D861_9CHLO</name>